<evidence type="ECO:0000256" key="1">
    <source>
        <dbReference type="ARBA" id="ARBA00004123"/>
    </source>
</evidence>
<accession>A0AAW2T1D6</accession>
<keyword evidence="4" id="KW-0805">Transcription regulation</keyword>
<dbReference type="Gene3D" id="3.30.730.10">
    <property type="entry name" value="AP2/ERF domain"/>
    <property type="match status" value="1"/>
</dbReference>
<dbReference type="PRINTS" id="PR00367">
    <property type="entry name" value="ETHRSPELEMNT"/>
</dbReference>
<feature type="region of interest" description="Disordered" evidence="8">
    <location>
        <begin position="1"/>
        <end position="21"/>
    </location>
</feature>
<dbReference type="Pfam" id="PF00847">
    <property type="entry name" value="AP2"/>
    <property type="match status" value="1"/>
</dbReference>
<proteinExistence type="predicted"/>
<gene>
    <name evidence="10" type="ORF">Sradi_2199600</name>
</gene>
<sequence length="237" mass="25797">MAPRVRATATAASAGGDNEMHFRGVRKRPWGRYAAEIRDPGKKSRVWLGTFDTAEEAARAYDNAARQFRGPKAKTNFPPPDSDVKKPAADGLVNNRSPSQSSTVESSSRETFPPVAVAMAMAVPDSTLLDLTLGRRRMRFPFQNNHDHRPAAPVAASSAGGFVRIMPMQNTMLHLRPESRQEIIELMNKMRRGPAEFHGGSAAQSESDSSSAVVDLPKSPLSKGINLDLNLPPPENL</sequence>
<dbReference type="FunFam" id="3.30.730.10:FF:000001">
    <property type="entry name" value="Ethylene-responsive transcription factor 2"/>
    <property type="match status" value="1"/>
</dbReference>
<dbReference type="GO" id="GO:0003700">
    <property type="term" value="F:DNA-binding transcription factor activity"/>
    <property type="evidence" value="ECO:0007669"/>
    <property type="project" value="InterPro"/>
</dbReference>
<dbReference type="GO" id="GO:0009873">
    <property type="term" value="P:ethylene-activated signaling pathway"/>
    <property type="evidence" value="ECO:0007669"/>
    <property type="project" value="UniProtKB-KW"/>
</dbReference>
<reference evidence="10" key="2">
    <citation type="journal article" date="2024" name="Plant">
        <title>Genomic evolution and insights into agronomic trait innovations of Sesamum species.</title>
        <authorList>
            <person name="Miao H."/>
            <person name="Wang L."/>
            <person name="Qu L."/>
            <person name="Liu H."/>
            <person name="Sun Y."/>
            <person name="Le M."/>
            <person name="Wang Q."/>
            <person name="Wei S."/>
            <person name="Zheng Y."/>
            <person name="Lin W."/>
            <person name="Duan Y."/>
            <person name="Cao H."/>
            <person name="Xiong S."/>
            <person name="Wang X."/>
            <person name="Wei L."/>
            <person name="Li C."/>
            <person name="Ma Q."/>
            <person name="Ju M."/>
            <person name="Zhao R."/>
            <person name="Li G."/>
            <person name="Mu C."/>
            <person name="Tian Q."/>
            <person name="Mei H."/>
            <person name="Zhang T."/>
            <person name="Gao T."/>
            <person name="Zhang H."/>
        </authorList>
    </citation>
    <scope>NUCLEOTIDE SEQUENCE</scope>
    <source>
        <strain evidence="10">G02</strain>
    </source>
</reference>
<evidence type="ECO:0000259" key="9">
    <source>
        <dbReference type="PROSITE" id="PS51032"/>
    </source>
</evidence>
<dbReference type="InterPro" id="IPR001471">
    <property type="entry name" value="AP2/ERF_dom"/>
</dbReference>
<dbReference type="InterPro" id="IPR016177">
    <property type="entry name" value="DNA-bd_dom_sf"/>
</dbReference>
<dbReference type="SUPFAM" id="SSF54171">
    <property type="entry name" value="DNA-binding domain"/>
    <property type="match status" value="1"/>
</dbReference>
<evidence type="ECO:0000256" key="8">
    <source>
        <dbReference type="SAM" id="MobiDB-lite"/>
    </source>
</evidence>
<dbReference type="GO" id="GO:0003677">
    <property type="term" value="F:DNA binding"/>
    <property type="evidence" value="ECO:0007669"/>
    <property type="project" value="UniProtKB-KW"/>
</dbReference>
<dbReference type="GO" id="GO:0005634">
    <property type="term" value="C:nucleus"/>
    <property type="evidence" value="ECO:0007669"/>
    <property type="project" value="UniProtKB-SubCell"/>
</dbReference>
<evidence type="ECO:0000256" key="7">
    <source>
        <dbReference type="ARBA" id="ARBA00023242"/>
    </source>
</evidence>
<keyword evidence="5" id="KW-0238">DNA-binding</keyword>
<keyword evidence="6" id="KW-0804">Transcription</keyword>
<dbReference type="CDD" id="cd00018">
    <property type="entry name" value="AP2"/>
    <property type="match status" value="1"/>
</dbReference>
<dbReference type="EMBL" id="JACGWJ010000009">
    <property type="protein sequence ID" value="KAL0398563.1"/>
    <property type="molecule type" value="Genomic_DNA"/>
</dbReference>
<keyword evidence="7" id="KW-0539">Nucleus</keyword>
<name>A0AAW2T1D6_SESRA</name>
<feature type="region of interest" description="Disordered" evidence="8">
    <location>
        <begin position="194"/>
        <end position="237"/>
    </location>
</feature>
<dbReference type="PANTHER" id="PTHR31677:SF228">
    <property type="entry name" value="ETHYLENE-RESPONSIVE TRANSCRIPTION FACTOR 10-RELATED"/>
    <property type="match status" value="1"/>
</dbReference>
<comment type="caution">
    <text evidence="10">The sequence shown here is derived from an EMBL/GenBank/DDBJ whole genome shotgun (WGS) entry which is preliminary data.</text>
</comment>
<evidence type="ECO:0000256" key="4">
    <source>
        <dbReference type="ARBA" id="ARBA00023015"/>
    </source>
</evidence>
<evidence type="ECO:0000256" key="6">
    <source>
        <dbReference type="ARBA" id="ARBA00023163"/>
    </source>
</evidence>
<dbReference type="GO" id="GO:0006952">
    <property type="term" value="P:defense response"/>
    <property type="evidence" value="ECO:0007669"/>
    <property type="project" value="UniProtKB-KW"/>
</dbReference>
<organism evidence="10">
    <name type="scientific">Sesamum radiatum</name>
    <name type="common">Black benniseed</name>
    <dbReference type="NCBI Taxonomy" id="300843"/>
    <lineage>
        <taxon>Eukaryota</taxon>
        <taxon>Viridiplantae</taxon>
        <taxon>Streptophyta</taxon>
        <taxon>Embryophyta</taxon>
        <taxon>Tracheophyta</taxon>
        <taxon>Spermatophyta</taxon>
        <taxon>Magnoliopsida</taxon>
        <taxon>eudicotyledons</taxon>
        <taxon>Gunneridae</taxon>
        <taxon>Pentapetalae</taxon>
        <taxon>asterids</taxon>
        <taxon>lamiids</taxon>
        <taxon>Lamiales</taxon>
        <taxon>Pedaliaceae</taxon>
        <taxon>Sesamum</taxon>
    </lineage>
</organism>
<comment type="subcellular location">
    <subcellularLocation>
        <location evidence="1">Nucleus</location>
    </subcellularLocation>
</comment>
<keyword evidence="3" id="KW-0611">Plant defense</keyword>
<feature type="compositionally biased region" description="Low complexity" evidence="8">
    <location>
        <begin position="97"/>
        <end position="106"/>
    </location>
</feature>
<dbReference type="PROSITE" id="PS51032">
    <property type="entry name" value="AP2_ERF"/>
    <property type="match status" value="1"/>
</dbReference>
<feature type="domain" description="AP2/ERF" evidence="9">
    <location>
        <begin position="21"/>
        <end position="78"/>
    </location>
</feature>
<feature type="compositionally biased region" description="Low complexity" evidence="8">
    <location>
        <begin position="201"/>
        <end position="212"/>
    </location>
</feature>
<evidence type="ECO:0000256" key="5">
    <source>
        <dbReference type="ARBA" id="ARBA00023125"/>
    </source>
</evidence>
<dbReference type="InterPro" id="IPR036955">
    <property type="entry name" value="AP2/ERF_dom_sf"/>
</dbReference>
<keyword evidence="2" id="KW-0936">Ethylene signaling pathway</keyword>
<evidence type="ECO:0000256" key="3">
    <source>
        <dbReference type="ARBA" id="ARBA00022821"/>
    </source>
</evidence>
<feature type="region of interest" description="Disordered" evidence="8">
    <location>
        <begin position="65"/>
        <end position="110"/>
    </location>
</feature>
<reference evidence="10" key="1">
    <citation type="submission" date="2020-06" db="EMBL/GenBank/DDBJ databases">
        <authorList>
            <person name="Li T."/>
            <person name="Hu X."/>
            <person name="Zhang T."/>
            <person name="Song X."/>
            <person name="Zhang H."/>
            <person name="Dai N."/>
            <person name="Sheng W."/>
            <person name="Hou X."/>
            <person name="Wei L."/>
        </authorList>
    </citation>
    <scope>NUCLEOTIDE SEQUENCE</scope>
    <source>
        <strain evidence="10">G02</strain>
        <tissue evidence="10">Leaf</tissue>
    </source>
</reference>
<evidence type="ECO:0000256" key="2">
    <source>
        <dbReference type="ARBA" id="ARBA00022745"/>
    </source>
</evidence>
<evidence type="ECO:0000313" key="10">
    <source>
        <dbReference type="EMBL" id="KAL0398563.1"/>
    </source>
</evidence>
<dbReference type="PANTHER" id="PTHR31677">
    <property type="entry name" value="AP2 DOMAIN CLASS TRANSCRIPTION FACTOR"/>
    <property type="match status" value="1"/>
</dbReference>
<protein>
    <submittedName>
        <fullName evidence="10">Ethylene-responsive transcription factor 4</fullName>
    </submittedName>
</protein>
<dbReference type="SMART" id="SM00380">
    <property type="entry name" value="AP2"/>
    <property type="match status" value="1"/>
</dbReference>
<dbReference type="AlphaFoldDB" id="A0AAW2T1D6"/>